<keyword evidence="6" id="KW-1185">Reference proteome</keyword>
<dbReference type="PANTHER" id="PTHR46401">
    <property type="entry name" value="GLYCOSYLTRANSFERASE WBBK-RELATED"/>
    <property type="match status" value="1"/>
</dbReference>
<dbReference type="OrthoDB" id="109596at2157"/>
<organism evidence="5 6">
    <name type="scientific">Methanohalophilus portucalensis FDF-1</name>
    <dbReference type="NCBI Taxonomy" id="523843"/>
    <lineage>
        <taxon>Archaea</taxon>
        <taxon>Methanobacteriati</taxon>
        <taxon>Methanobacteriota</taxon>
        <taxon>Stenosarchaea group</taxon>
        <taxon>Methanomicrobia</taxon>
        <taxon>Methanosarcinales</taxon>
        <taxon>Methanosarcinaceae</taxon>
        <taxon>Methanohalophilus</taxon>
    </lineage>
</organism>
<dbReference type="Proteomes" id="UP000193969">
    <property type="component" value="Unassembled WGS sequence"/>
</dbReference>
<proteinExistence type="predicted"/>
<dbReference type="EMBL" id="RJJH01000013">
    <property type="protein sequence ID" value="RNI10064.1"/>
    <property type="molecule type" value="Genomic_DNA"/>
</dbReference>
<dbReference type="InterPro" id="IPR028098">
    <property type="entry name" value="Glyco_trans_4-like_N"/>
</dbReference>
<evidence type="ECO:0000259" key="2">
    <source>
        <dbReference type="Pfam" id="PF00534"/>
    </source>
</evidence>
<evidence type="ECO:0000313" key="6">
    <source>
        <dbReference type="Proteomes" id="UP000193969"/>
    </source>
</evidence>
<feature type="domain" description="Glycosyltransferase subfamily 4-like N-terminal" evidence="3">
    <location>
        <begin position="15"/>
        <end position="179"/>
    </location>
</feature>
<evidence type="ECO:0000259" key="3">
    <source>
        <dbReference type="Pfam" id="PF13439"/>
    </source>
</evidence>
<dbReference type="EMBL" id="FXBN01000004">
    <property type="protein sequence ID" value="SMH44441.1"/>
    <property type="molecule type" value="Genomic_DNA"/>
</dbReference>
<dbReference type="SUPFAM" id="SSF53756">
    <property type="entry name" value="UDP-Glycosyltransferase/glycogen phosphorylase"/>
    <property type="match status" value="1"/>
</dbReference>
<reference evidence="5" key="1">
    <citation type="submission" date="2017-04" db="EMBL/GenBank/DDBJ databases">
        <authorList>
            <person name="Afonso C.L."/>
            <person name="Miller P.J."/>
            <person name="Scott M.A."/>
            <person name="Spackman E."/>
            <person name="Goraichik I."/>
            <person name="Dimitrov K.M."/>
            <person name="Suarez D.L."/>
            <person name="Swayne D.E."/>
        </authorList>
    </citation>
    <scope>NUCLEOTIDE SEQUENCE [LARGE SCALE GENOMIC DNA]</scope>
    <source>
        <strain evidence="5">FDF-1</strain>
    </source>
</reference>
<dbReference type="PANTHER" id="PTHR46401:SF2">
    <property type="entry name" value="GLYCOSYLTRANSFERASE WBBK-RELATED"/>
    <property type="match status" value="1"/>
</dbReference>
<dbReference type="Pfam" id="PF13439">
    <property type="entry name" value="Glyco_transf_4"/>
    <property type="match status" value="1"/>
</dbReference>
<reference evidence="4 7" key="3">
    <citation type="submission" date="2018-10" db="EMBL/GenBank/DDBJ databases">
        <title>Cultivation of a novel Methanohalophilus strain from Kebrit Deep of the Red Sea and a genomic comparison of members of the genus Methanohalophilus.</title>
        <authorList>
            <person name="Guan Y."/>
            <person name="Ngugi D.K."/>
            <person name="Stingl U."/>
        </authorList>
    </citation>
    <scope>NUCLEOTIDE SEQUENCE [LARGE SCALE GENOMIC DNA]</scope>
    <source>
        <strain evidence="4 7">DSM 7471</strain>
    </source>
</reference>
<gene>
    <name evidence="4" type="ORF">EFE41_08395</name>
    <name evidence="5" type="ORF">SAMN06264941_2069</name>
</gene>
<evidence type="ECO:0000313" key="5">
    <source>
        <dbReference type="EMBL" id="SMH44441.1"/>
    </source>
</evidence>
<feature type="domain" description="Glycosyl transferase family 1" evidence="2">
    <location>
        <begin position="188"/>
        <end position="344"/>
    </location>
</feature>
<evidence type="ECO:0000313" key="7">
    <source>
        <dbReference type="Proteomes" id="UP000278252"/>
    </source>
</evidence>
<name>A0A1X7P122_9EURY</name>
<evidence type="ECO:0000313" key="4">
    <source>
        <dbReference type="EMBL" id="RNI10064.1"/>
    </source>
</evidence>
<dbReference type="AlphaFoldDB" id="A0A1X7P122"/>
<dbReference type="InterPro" id="IPR001296">
    <property type="entry name" value="Glyco_trans_1"/>
</dbReference>
<evidence type="ECO:0000256" key="1">
    <source>
        <dbReference type="ARBA" id="ARBA00022679"/>
    </source>
</evidence>
<dbReference type="Pfam" id="PF00534">
    <property type="entry name" value="Glycos_transf_1"/>
    <property type="match status" value="1"/>
</dbReference>
<dbReference type="CDD" id="cd03801">
    <property type="entry name" value="GT4_PimA-like"/>
    <property type="match status" value="1"/>
</dbReference>
<keyword evidence="1 5" id="KW-0808">Transferase</keyword>
<dbReference type="Proteomes" id="UP000278252">
    <property type="component" value="Unassembled WGS sequence"/>
</dbReference>
<sequence>MKILRVAADIYPDVVGGVGLHVHEMSKEQVQLGNHVDIYTAGSNDKPAHEKRGGYEIKRFKPLIKLLGNSIMPNMLFSLYKNRYDYDVIHAHSHLYFSTNLCAIIRKLGSSPLVITNHGLNSQTAPPWFQDIYTATGAKFTFNAADKIICYTESEKAELLKLKVPSEKIEVIHNGIDTEHFIPAQEPAFDKKSLLWIGRYAKGKGVDYLIDAFNILKSEHPDATLTMIGKGPDKSKIVQKIQDLNLEKDIRMEEFIPNSEIVQLYQQSSVFVLPSLEEGVPRTILEAMACCVPVVCTRLPQLVDIVEGSGLLVPVKDPRTLADSISRLLANNSLAKELGDSGRENVVANYSWKDTVKKTLLIYANLVE</sequence>
<dbReference type="GO" id="GO:0016757">
    <property type="term" value="F:glycosyltransferase activity"/>
    <property type="evidence" value="ECO:0007669"/>
    <property type="project" value="InterPro"/>
</dbReference>
<reference evidence="6" key="2">
    <citation type="submission" date="2017-04" db="EMBL/GenBank/DDBJ databases">
        <authorList>
            <person name="Varghese N."/>
            <person name="Submissions S."/>
        </authorList>
    </citation>
    <scope>NUCLEOTIDE SEQUENCE [LARGE SCALE GENOMIC DNA]</scope>
    <source>
        <strain evidence="6">FDF-1</strain>
    </source>
</reference>
<dbReference type="Gene3D" id="3.40.50.2000">
    <property type="entry name" value="Glycogen Phosphorylase B"/>
    <property type="match status" value="2"/>
</dbReference>
<protein>
    <submittedName>
        <fullName evidence="4">Glycosyltransferase family 1 protein</fullName>
    </submittedName>
    <submittedName>
        <fullName evidence="5">Glycosyltransferase involved in cell wall bisynthesis</fullName>
    </submittedName>
</protein>
<accession>A0A1X7P122</accession>
<dbReference type="RefSeq" id="WP_085503722.1">
    <property type="nucleotide sequence ID" value="NZ_FXBN01000004.1"/>
</dbReference>